<gene>
    <name evidence="2" type="ORF">H9L09_04775</name>
</gene>
<reference evidence="2 3" key="1">
    <citation type="submission" date="2020-08" db="EMBL/GenBank/DDBJ databases">
        <title>Genome sequence of Nocardioides mesophilus KACC 16243T.</title>
        <authorList>
            <person name="Hyun D.-W."/>
            <person name="Bae J.-W."/>
        </authorList>
    </citation>
    <scope>NUCLEOTIDE SEQUENCE [LARGE SCALE GENOMIC DNA]</scope>
    <source>
        <strain evidence="2 3">KACC 16243</strain>
    </source>
</reference>
<keyword evidence="1" id="KW-0812">Transmembrane</keyword>
<dbReference type="KEGG" id="nmes:H9L09_04775"/>
<dbReference type="AlphaFoldDB" id="A0A7G9RDQ8"/>
<sequence>MAEDPPRRYPQTIGGVIFLGVVAIVGIGIGIIVAGPWRTGLTWMGAGMLVGAAARAVLSEHGAGMLRVRRRWADVLMLTVAGVALIVLAIIVPEQPL</sequence>
<keyword evidence="1" id="KW-1133">Transmembrane helix</keyword>
<feature type="transmembrane region" description="Helical" evidence="1">
    <location>
        <begin position="12"/>
        <end position="34"/>
    </location>
</feature>
<feature type="transmembrane region" description="Helical" evidence="1">
    <location>
        <begin position="71"/>
        <end position="92"/>
    </location>
</feature>
<feature type="transmembrane region" description="Helical" evidence="1">
    <location>
        <begin position="40"/>
        <end position="59"/>
    </location>
</feature>
<dbReference type="Pfam" id="PF11222">
    <property type="entry name" value="DUF3017"/>
    <property type="match status" value="1"/>
</dbReference>
<organism evidence="2 3">
    <name type="scientific">Nocardioides mesophilus</name>
    <dbReference type="NCBI Taxonomy" id="433659"/>
    <lineage>
        <taxon>Bacteria</taxon>
        <taxon>Bacillati</taxon>
        <taxon>Actinomycetota</taxon>
        <taxon>Actinomycetes</taxon>
        <taxon>Propionibacteriales</taxon>
        <taxon>Nocardioidaceae</taxon>
        <taxon>Nocardioides</taxon>
    </lineage>
</organism>
<dbReference type="InterPro" id="IPR021385">
    <property type="entry name" value="DUF3017"/>
</dbReference>
<dbReference type="RefSeq" id="WP_187579577.1">
    <property type="nucleotide sequence ID" value="NZ_CP060713.1"/>
</dbReference>
<dbReference type="EMBL" id="CP060713">
    <property type="protein sequence ID" value="QNN53733.1"/>
    <property type="molecule type" value="Genomic_DNA"/>
</dbReference>
<evidence type="ECO:0000313" key="3">
    <source>
        <dbReference type="Proteomes" id="UP000515947"/>
    </source>
</evidence>
<keyword evidence="1" id="KW-0472">Membrane</keyword>
<protein>
    <submittedName>
        <fullName evidence="2">DUF3017 domain-containing protein</fullName>
    </submittedName>
</protein>
<proteinExistence type="predicted"/>
<keyword evidence="3" id="KW-1185">Reference proteome</keyword>
<evidence type="ECO:0000313" key="2">
    <source>
        <dbReference type="EMBL" id="QNN53733.1"/>
    </source>
</evidence>
<name>A0A7G9RDQ8_9ACTN</name>
<accession>A0A7G9RDQ8</accession>
<evidence type="ECO:0000256" key="1">
    <source>
        <dbReference type="SAM" id="Phobius"/>
    </source>
</evidence>
<dbReference type="Proteomes" id="UP000515947">
    <property type="component" value="Chromosome"/>
</dbReference>